<name>A0A806JYM5_9BACT</name>
<organism evidence="1">
    <name type="scientific">uncultured bacterium contig00029</name>
    <dbReference type="NCBI Taxonomy" id="1181518"/>
    <lineage>
        <taxon>Bacteria</taxon>
        <taxon>environmental samples</taxon>
    </lineage>
</organism>
<dbReference type="EMBL" id="JQ844182">
    <property type="protein sequence ID" value="AGS52085.1"/>
    <property type="molecule type" value="Genomic_DNA"/>
</dbReference>
<dbReference type="Gene3D" id="2.130.10.10">
    <property type="entry name" value="YVTN repeat-like/Quinoprotein amine dehydrogenase"/>
    <property type="match status" value="2"/>
</dbReference>
<dbReference type="InterPro" id="IPR015943">
    <property type="entry name" value="WD40/YVTN_repeat-like_dom_sf"/>
</dbReference>
<sequence>MPLFFILVPLLVLSVFAKDWVHYSGQNEVRDAVLTDNGTLWAAFAWGLAERISNKTENIYMPGNNNLQAADFVQLYALPNGDIIAVSKNGTLVRKNKNSRNFETINASFVEIKRNVRQGLGKRAENILVLPLEGAIAFFNYEQNRSVITLSQLGTNSLEEYPIKRIAVKDNSIWVELDAAIWKREISWAEIYNDRFLADPNSWNKVNEIPFAEESKPSYTANFLNTYLKRAKEISVLGSDVIIWGVEKDDVEYDFFVRIRNNEWGSYFLANPTGYYDDQKDVFSKSLALMPDGNFASGRWGAGLLTFDNGFPKTQLKQWFHSTKNTCPTKFKNENTNGYTLVQGLTASPDFSGYLFSYVSQDNYGIGFLNGNSDSPQCIKPTEASSPYAYSIIAREKNEEWEIYVAWKNIMEAKDGGVDFYKTSSKNFSPVLQKKWSLPFGSPIDFGFDKQGILWAVSSSKIFYLDEKDDEWKEPSYIRSFNGGVISALETDAKNGLWIGILGDGAYLFSQTNNSPDSLVAKHFKTKDGLLNEVVYDIAIDTIRGKVYFAHDLGFSIYSTALVRGDYIKSSSPKTIVYPTPFRPNLHSFLTIDFISEKSSVYILDSSGKRVRIFRGNDLQGGRVVWDGKNESGKLVAPGLYHYIAADGKNTNKGKIIIER</sequence>
<dbReference type="SUPFAM" id="SSF63829">
    <property type="entry name" value="Calcium-dependent phosphotriesterase"/>
    <property type="match status" value="1"/>
</dbReference>
<protein>
    <submittedName>
        <fullName evidence="1">Putative immunoreactive 84 kDa antigen PG93</fullName>
    </submittedName>
</protein>
<dbReference type="AlphaFoldDB" id="A0A806JYM5"/>
<proteinExistence type="predicted"/>
<accession>A0A806JYM5</accession>
<evidence type="ECO:0000313" key="1">
    <source>
        <dbReference type="EMBL" id="AGS52085.1"/>
    </source>
</evidence>
<reference evidence="1" key="1">
    <citation type="submission" date="2012-03" db="EMBL/GenBank/DDBJ databases">
        <title>Functional metagenomics reveals considerable lignocellulase gene clusters in the gut microbiome of a wood-feeding higher termite.</title>
        <authorList>
            <person name="Liu N."/>
        </authorList>
    </citation>
    <scope>NUCLEOTIDE SEQUENCE</scope>
</reference>
<dbReference type="Gene3D" id="2.60.40.4070">
    <property type="match status" value="1"/>
</dbReference>